<feature type="transmembrane region" description="Helical" evidence="2">
    <location>
        <begin position="219"/>
        <end position="246"/>
    </location>
</feature>
<evidence type="ECO:0000256" key="1">
    <source>
        <dbReference type="SAM" id="MobiDB-lite"/>
    </source>
</evidence>
<keyword evidence="2" id="KW-1133">Transmembrane helix</keyword>
<feature type="transmembrane region" description="Helical" evidence="2">
    <location>
        <begin position="348"/>
        <end position="369"/>
    </location>
</feature>
<comment type="caution">
    <text evidence="4">The sequence shown here is derived from an EMBL/GenBank/DDBJ whole genome shotgun (WGS) entry which is preliminary data.</text>
</comment>
<feature type="transmembrane region" description="Helical" evidence="2">
    <location>
        <begin position="496"/>
        <end position="517"/>
    </location>
</feature>
<evidence type="ECO:0000256" key="2">
    <source>
        <dbReference type="SAM" id="Phobius"/>
    </source>
</evidence>
<feature type="transmembrane region" description="Helical" evidence="2">
    <location>
        <begin position="443"/>
        <end position="461"/>
    </location>
</feature>
<keyword evidence="3" id="KW-0732">Signal</keyword>
<evidence type="ECO:0000313" key="4">
    <source>
        <dbReference type="EMBL" id="OHV32389.1"/>
    </source>
</evidence>
<feature type="transmembrane region" description="Helical" evidence="2">
    <location>
        <begin position="389"/>
        <end position="410"/>
    </location>
</feature>
<sequence>MALGVVAAGLLLGALGLTGAFATKPFAAADEAQHTAYALELTEGRLPELDTLVRSTVPGMPGLPPDCRVAPADARAAIGRRDVSVLPACAQRSGALLTTFDLMYTANHPPLFYLLEALPLGAGRALDHPVAGFYAARVLNLAVGIAAVVATAGLVRILLPGRPDLAVGAAAVIAVAPILIAVTSQVYNDAFAVALITAATAAALALARRGLSVRRLLPVVLLVPAVALSRASGALAAAVLVPAVGIAAVLGSRSGPAAGPAWRRPLLAGFGASAATGLLTVAAAGWFYARNNRLYGDPAGSERVASMFPTGYGHRSVWEVLTARDFWWTIYQGLFGRLSLQHGVPHRIVIGVGLLTVLGLLAAAARALLAVRARRVSGRRDWAVDVFCWLVVAAQAALALATLVGYVAAGGATFTRYLLPALPVLALAVAAGCSALPLARRGIPTLLVVLALGGNIVIMLGRELVRRDPRLDGLGPFAQLRGALEVTAVGTGRTPLILAIVITLGVLGIFLLGLSLWNLAACTVPPCQWRPAPAPAPASAGGAAVDGGGQFGTESDREGHSAV</sequence>
<reference evidence="5" key="1">
    <citation type="submission" date="2016-07" db="EMBL/GenBank/DDBJ databases">
        <title>Sequence Frankia sp. strain CcI1.17.</title>
        <authorList>
            <person name="Ghodhbane-Gtari F."/>
            <person name="Swanson E."/>
            <person name="Gueddou A."/>
            <person name="Morris K."/>
            <person name="Hezbri K."/>
            <person name="Ktari A."/>
            <person name="Nouioui I."/>
            <person name="Abebe-Akele F."/>
            <person name="Simpson S."/>
            <person name="Thomas K."/>
            <person name="Gtari M."/>
            <person name="Tisa L.S."/>
            <person name="Hurst S."/>
        </authorList>
    </citation>
    <scope>NUCLEOTIDE SEQUENCE [LARGE SCALE GENOMIC DNA]</scope>
    <source>
        <strain evidence="5">Cc1.17</strain>
    </source>
</reference>
<feature type="transmembrane region" description="Helical" evidence="2">
    <location>
        <begin position="417"/>
        <end position="437"/>
    </location>
</feature>
<dbReference type="Proteomes" id="UP000179627">
    <property type="component" value="Unassembled WGS sequence"/>
</dbReference>
<protein>
    <recommendedName>
        <fullName evidence="6">Membrane protein (DUF2142)</fullName>
    </recommendedName>
</protein>
<feature type="transmembrane region" description="Helical" evidence="2">
    <location>
        <begin position="266"/>
        <end position="289"/>
    </location>
</feature>
<keyword evidence="2" id="KW-0472">Membrane</keyword>
<name>A0A1S1QFN8_9ACTN</name>
<keyword evidence="5" id="KW-1185">Reference proteome</keyword>
<evidence type="ECO:0000256" key="3">
    <source>
        <dbReference type="SAM" id="SignalP"/>
    </source>
</evidence>
<proteinExistence type="predicted"/>
<evidence type="ECO:0008006" key="6">
    <source>
        <dbReference type="Google" id="ProtNLM"/>
    </source>
</evidence>
<gene>
    <name evidence="4" type="ORF">CC117_25145</name>
</gene>
<feature type="chain" id="PRO_5010345675" description="Membrane protein (DUF2142)" evidence="3">
    <location>
        <begin position="23"/>
        <end position="563"/>
    </location>
</feature>
<feature type="signal peptide" evidence="3">
    <location>
        <begin position="1"/>
        <end position="22"/>
    </location>
</feature>
<feature type="transmembrane region" description="Helical" evidence="2">
    <location>
        <begin position="190"/>
        <end position="207"/>
    </location>
</feature>
<accession>A0A1S1QFN8</accession>
<dbReference type="EMBL" id="MBLM01000139">
    <property type="protein sequence ID" value="OHV32389.1"/>
    <property type="molecule type" value="Genomic_DNA"/>
</dbReference>
<feature type="transmembrane region" description="Helical" evidence="2">
    <location>
        <begin position="165"/>
        <end position="184"/>
    </location>
</feature>
<feature type="transmembrane region" description="Helical" evidence="2">
    <location>
        <begin position="138"/>
        <end position="158"/>
    </location>
</feature>
<feature type="compositionally biased region" description="Basic and acidic residues" evidence="1">
    <location>
        <begin position="554"/>
        <end position="563"/>
    </location>
</feature>
<dbReference type="AlphaFoldDB" id="A0A1S1QFN8"/>
<keyword evidence="2" id="KW-0812">Transmembrane</keyword>
<evidence type="ECO:0000313" key="5">
    <source>
        <dbReference type="Proteomes" id="UP000179627"/>
    </source>
</evidence>
<feature type="region of interest" description="Disordered" evidence="1">
    <location>
        <begin position="533"/>
        <end position="563"/>
    </location>
</feature>
<organism evidence="4 5">
    <name type="scientific">Parafrankia colletiae</name>
    <dbReference type="NCBI Taxonomy" id="573497"/>
    <lineage>
        <taxon>Bacteria</taxon>
        <taxon>Bacillati</taxon>
        <taxon>Actinomycetota</taxon>
        <taxon>Actinomycetes</taxon>
        <taxon>Frankiales</taxon>
        <taxon>Frankiaceae</taxon>
        <taxon>Parafrankia</taxon>
    </lineage>
</organism>